<feature type="domain" description="HTH psq-type" evidence="3">
    <location>
        <begin position="14"/>
        <end position="57"/>
    </location>
</feature>
<dbReference type="InterPro" id="IPR050863">
    <property type="entry name" value="CenT-Element_Derived"/>
</dbReference>
<gene>
    <name evidence="4" type="ORF">PAPOLLO_LOCUS24180</name>
</gene>
<evidence type="ECO:0000313" key="4">
    <source>
        <dbReference type="EMBL" id="CAG5048329.1"/>
    </source>
</evidence>
<proteinExistence type="predicted"/>
<reference evidence="4" key="1">
    <citation type="submission" date="2021-04" db="EMBL/GenBank/DDBJ databases">
        <authorList>
            <person name="Tunstrom K."/>
        </authorList>
    </citation>
    <scope>NUCLEOTIDE SEQUENCE</scope>
</reference>
<evidence type="ECO:0000259" key="2">
    <source>
        <dbReference type="Pfam" id="PF03184"/>
    </source>
</evidence>
<feature type="region of interest" description="Disordered" evidence="1">
    <location>
        <begin position="639"/>
        <end position="674"/>
    </location>
</feature>
<keyword evidence="5" id="KW-1185">Reference proteome</keyword>
<dbReference type="PANTHER" id="PTHR19303:SF74">
    <property type="entry name" value="POGO TRANSPOSABLE ELEMENT WITH KRAB DOMAIN"/>
    <property type="match status" value="1"/>
</dbReference>
<name>A0A8S3XZY0_PARAO</name>
<dbReference type="AlphaFoldDB" id="A0A8S3XZY0"/>
<protein>
    <submittedName>
        <fullName evidence="4">(apollo) hypothetical protein</fullName>
    </submittedName>
</protein>
<dbReference type="InterPro" id="IPR007889">
    <property type="entry name" value="HTH_Psq"/>
</dbReference>
<evidence type="ECO:0000256" key="1">
    <source>
        <dbReference type="SAM" id="MobiDB-lite"/>
    </source>
</evidence>
<evidence type="ECO:0000313" key="5">
    <source>
        <dbReference type="Proteomes" id="UP000691718"/>
    </source>
</evidence>
<dbReference type="PANTHER" id="PTHR19303">
    <property type="entry name" value="TRANSPOSON"/>
    <property type="match status" value="1"/>
</dbReference>
<organism evidence="4 5">
    <name type="scientific">Parnassius apollo</name>
    <name type="common">Apollo butterfly</name>
    <name type="synonym">Papilio apollo</name>
    <dbReference type="NCBI Taxonomy" id="110799"/>
    <lineage>
        <taxon>Eukaryota</taxon>
        <taxon>Metazoa</taxon>
        <taxon>Ecdysozoa</taxon>
        <taxon>Arthropoda</taxon>
        <taxon>Hexapoda</taxon>
        <taxon>Insecta</taxon>
        <taxon>Pterygota</taxon>
        <taxon>Neoptera</taxon>
        <taxon>Endopterygota</taxon>
        <taxon>Lepidoptera</taxon>
        <taxon>Glossata</taxon>
        <taxon>Ditrysia</taxon>
        <taxon>Papilionoidea</taxon>
        <taxon>Papilionidae</taxon>
        <taxon>Parnassiinae</taxon>
        <taxon>Parnassini</taxon>
        <taxon>Parnassius</taxon>
        <taxon>Parnassius</taxon>
    </lineage>
</organism>
<dbReference type="EMBL" id="CAJQZP010001459">
    <property type="protein sequence ID" value="CAG5048329.1"/>
    <property type="molecule type" value="Genomic_DNA"/>
</dbReference>
<dbReference type="Pfam" id="PF05225">
    <property type="entry name" value="HTH_psq"/>
    <property type="match status" value="1"/>
</dbReference>
<dbReference type="GO" id="GO:0003677">
    <property type="term" value="F:DNA binding"/>
    <property type="evidence" value="ECO:0007669"/>
    <property type="project" value="InterPro"/>
</dbReference>
<feature type="domain" description="DDE-1" evidence="2">
    <location>
        <begin position="209"/>
        <end position="378"/>
    </location>
</feature>
<evidence type="ECO:0000259" key="3">
    <source>
        <dbReference type="Pfam" id="PF05225"/>
    </source>
</evidence>
<dbReference type="OrthoDB" id="10035668at2759"/>
<accession>A0A8S3XZY0</accession>
<dbReference type="Pfam" id="PF03184">
    <property type="entry name" value="DDE_1"/>
    <property type="match status" value="1"/>
</dbReference>
<sequence>MPRTYIRKKIKLYTPQDLAQAIAKVKNGELTQYRAAQEYKIPMTTLHENLKKGKETTRPNAGRPTVIRLEDEKKLAETVRIMEKWGYGLSRFEIMELVAEYVRVNKIQTPFKNNVPGTDWFINFRKRHRLSIKKAQPVEFVRRKMTDPFVIGEYFNLLENTLKDLDLFESPQLIWNLDETSLCLDPSRTKVCGQINKPCARSTHGSGKENITMLTGASANGKKLPPLIVFKGKFVWDQWMAELVGGDYDFELSYAASTKGWMETDIFYNYIEKVLIPSLGEERPVLIVYDGHSTHVHVRVVELAIRNRITILKLPPHTSHLLQPLDIAVFKSFKSIWDAKLVEWQRRNVGTKMPKKVFAQALADTWRETNPNIIKSGFRKAGIFPFNAHVIPVDKYDPDAYKRYQKKTLEKHLASTQPTPKNPKSLQEICIGLFNNQLATTNDAFENANTDDVTLLSQISKSSIQTLSFVAGQPTQLPACLQKSSNTDKDTLLSLVSKPDIQTLSFVAKQPSQIPICLQNSNQTSTQNLSKIKIISNVIIKKASPQLLQAQRLPEPSCTFEELLLRKIQQDKKDNKPTKKKRVTKGAEVITATMGKKILEETVKAKKAKANPSKIYKKRTAKVKNKEDSEITIFTAQQQEYHPGPSGIRNKKKRKRQPSLDSITSVSDIMSEHSDSDTIECVDFEELTDEYSENGFLTNKNLNPLCIKGKGVGKRSKGKENKVEEKVEENKEERLIERNYECDIDVFTKEKNMTTREFLKEKDKDEQLLLKQESKEIICETQEENLAMKENYQLNDSVLVRYLIRNKWKYFVGFIENIIKNEEIYFTINFLKTVRPQQRLTFITTKRKDIDKVPKSLIVKKIDLKKYNEKEYYLLNYEDTIYFD</sequence>
<comment type="caution">
    <text evidence="4">The sequence shown here is derived from an EMBL/GenBank/DDBJ whole genome shotgun (WGS) entry which is preliminary data.</text>
</comment>
<dbReference type="Proteomes" id="UP000691718">
    <property type="component" value="Unassembled WGS sequence"/>
</dbReference>
<feature type="compositionally biased region" description="Polar residues" evidence="1">
    <location>
        <begin position="659"/>
        <end position="668"/>
    </location>
</feature>
<dbReference type="InterPro" id="IPR004875">
    <property type="entry name" value="DDE_SF_endonuclease_dom"/>
</dbReference>
<dbReference type="GO" id="GO:0005634">
    <property type="term" value="C:nucleus"/>
    <property type="evidence" value="ECO:0007669"/>
    <property type="project" value="TreeGrafter"/>
</dbReference>